<dbReference type="AlphaFoldDB" id="A0ABD3BDF4"/>
<name>A0ABD3BDF4_9LAMI</name>
<sequence>MAYMATPWIRHWIQRRRKIANSKYYAGDNVDESRDHHLKCLRLYEHKHLYDTNQFETEQSLCSGFGRLLQYAYESTGQLPRGYKEALLIYHNNNQTIVDIEICSLDFKRCPEQLRQLAITF</sequence>
<accession>A0ABD3BDF4</accession>
<comment type="caution">
    <text evidence="1">The sequence shown here is derived from an EMBL/GenBank/DDBJ whole genome shotgun (WGS) entry which is preliminary data.</text>
</comment>
<dbReference type="EMBL" id="JAVIJP010000100">
    <property type="protein sequence ID" value="KAL3615418.1"/>
    <property type="molecule type" value="Genomic_DNA"/>
</dbReference>
<dbReference type="Proteomes" id="UP001632038">
    <property type="component" value="Unassembled WGS sequence"/>
</dbReference>
<gene>
    <name evidence="1" type="ORF">CASFOL_041079</name>
</gene>
<evidence type="ECO:0000313" key="1">
    <source>
        <dbReference type="EMBL" id="KAL3615418.1"/>
    </source>
</evidence>
<keyword evidence="2" id="KW-1185">Reference proteome</keyword>
<organism evidence="1 2">
    <name type="scientific">Castilleja foliolosa</name>
    <dbReference type="NCBI Taxonomy" id="1961234"/>
    <lineage>
        <taxon>Eukaryota</taxon>
        <taxon>Viridiplantae</taxon>
        <taxon>Streptophyta</taxon>
        <taxon>Embryophyta</taxon>
        <taxon>Tracheophyta</taxon>
        <taxon>Spermatophyta</taxon>
        <taxon>Magnoliopsida</taxon>
        <taxon>eudicotyledons</taxon>
        <taxon>Gunneridae</taxon>
        <taxon>Pentapetalae</taxon>
        <taxon>asterids</taxon>
        <taxon>lamiids</taxon>
        <taxon>Lamiales</taxon>
        <taxon>Orobanchaceae</taxon>
        <taxon>Pedicularideae</taxon>
        <taxon>Castillejinae</taxon>
        <taxon>Castilleja</taxon>
    </lineage>
</organism>
<reference evidence="2" key="1">
    <citation type="journal article" date="2024" name="IScience">
        <title>Strigolactones Initiate the Formation of Haustorium-like Structures in Castilleja.</title>
        <authorList>
            <person name="Buerger M."/>
            <person name="Peterson D."/>
            <person name="Chory J."/>
        </authorList>
    </citation>
    <scope>NUCLEOTIDE SEQUENCE [LARGE SCALE GENOMIC DNA]</scope>
</reference>
<proteinExistence type="predicted"/>
<protein>
    <submittedName>
        <fullName evidence="1">Uncharacterized protein</fullName>
    </submittedName>
</protein>
<evidence type="ECO:0000313" key="2">
    <source>
        <dbReference type="Proteomes" id="UP001632038"/>
    </source>
</evidence>